<keyword evidence="2" id="KW-1133">Transmembrane helix</keyword>
<dbReference type="AlphaFoldDB" id="A0A4R9LVB1"/>
<feature type="region of interest" description="Disordered" evidence="1">
    <location>
        <begin position="109"/>
        <end position="128"/>
    </location>
</feature>
<evidence type="ECO:0000256" key="1">
    <source>
        <dbReference type="SAM" id="MobiDB-lite"/>
    </source>
</evidence>
<protein>
    <submittedName>
        <fullName evidence="3">Uncharacterized protein</fullName>
    </submittedName>
</protein>
<comment type="caution">
    <text evidence="3">The sequence shown here is derived from an EMBL/GenBank/DDBJ whole genome shotgun (WGS) entry which is preliminary data.</text>
</comment>
<gene>
    <name evidence="3" type="ORF">EHS11_00555</name>
</gene>
<keyword evidence="2" id="KW-0472">Membrane</keyword>
<keyword evidence="2" id="KW-0812">Transmembrane</keyword>
<evidence type="ECO:0000256" key="2">
    <source>
        <dbReference type="SAM" id="Phobius"/>
    </source>
</evidence>
<sequence length="156" mass="18532">MEVKFLQDYLPFVHLIKTKYSTSLYLLSLVFYPLILYATILTNPQTLSIIMRQNRKSYTTTSETNSDKNTINLEHKNGFTFRTEVQLPLRMISFLKWETYPKALELCEEKRQRRPRNPPTGPKNIIGQKRKQENWNLSDLPLAYTTALYFRFFALK</sequence>
<evidence type="ECO:0000313" key="4">
    <source>
        <dbReference type="Proteomes" id="UP000298264"/>
    </source>
</evidence>
<accession>A0A4R9LVB1</accession>
<dbReference type="Proteomes" id="UP000298264">
    <property type="component" value="Unassembled WGS sequence"/>
</dbReference>
<dbReference type="EMBL" id="RQHV01000002">
    <property type="protein sequence ID" value="TGN14520.1"/>
    <property type="molecule type" value="Genomic_DNA"/>
</dbReference>
<name>A0A4R9LVB1_9LEPT</name>
<reference evidence="3" key="1">
    <citation type="journal article" date="2019" name="PLoS Negl. Trop. Dis.">
        <title>Revisiting the worldwide diversity of Leptospira species in the environment.</title>
        <authorList>
            <person name="Vincent A.T."/>
            <person name="Schiettekatte O."/>
            <person name="Bourhy P."/>
            <person name="Veyrier F.J."/>
            <person name="Picardeau M."/>
        </authorList>
    </citation>
    <scope>NUCLEOTIDE SEQUENCE [LARGE SCALE GENOMIC DNA]</scope>
    <source>
        <strain evidence="3">201400974</strain>
    </source>
</reference>
<keyword evidence="4" id="KW-1185">Reference proteome</keyword>
<evidence type="ECO:0000313" key="3">
    <source>
        <dbReference type="EMBL" id="TGN14520.1"/>
    </source>
</evidence>
<organism evidence="3 4">
    <name type="scientific">Leptospira ilyithenensis</name>
    <dbReference type="NCBI Taxonomy" id="2484901"/>
    <lineage>
        <taxon>Bacteria</taxon>
        <taxon>Pseudomonadati</taxon>
        <taxon>Spirochaetota</taxon>
        <taxon>Spirochaetia</taxon>
        <taxon>Leptospirales</taxon>
        <taxon>Leptospiraceae</taxon>
        <taxon>Leptospira</taxon>
    </lineage>
</organism>
<proteinExistence type="predicted"/>
<feature type="transmembrane region" description="Helical" evidence="2">
    <location>
        <begin position="20"/>
        <end position="42"/>
    </location>
</feature>